<dbReference type="AlphaFoldDB" id="F0W0H3"/>
<feature type="compositionally biased region" description="Basic and acidic residues" evidence="1">
    <location>
        <begin position="256"/>
        <end position="278"/>
    </location>
</feature>
<feature type="region of interest" description="Disordered" evidence="1">
    <location>
        <begin position="256"/>
        <end position="325"/>
    </location>
</feature>
<feature type="compositionally biased region" description="Polar residues" evidence="1">
    <location>
        <begin position="168"/>
        <end position="179"/>
    </location>
</feature>
<feature type="compositionally biased region" description="Basic residues" evidence="1">
    <location>
        <begin position="308"/>
        <end position="325"/>
    </location>
</feature>
<feature type="compositionally biased region" description="Polar residues" evidence="1">
    <location>
        <begin position="288"/>
        <end position="304"/>
    </location>
</feature>
<reference evidence="2" key="1">
    <citation type="journal article" date="2011" name="PLoS Biol.">
        <title>Gene gain and loss during evolution of obligate parasitism in the white rust pathogen of Arabidopsis thaliana.</title>
        <authorList>
            <person name="Kemen E."/>
            <person name="Gardiner A."/>
            <person name="Schultz-Larsen T."/>
            <person name="Kemen A.C."/>
            <person name="Balmuth A.L."/>
            <person name="Robert-Seilaniantz A."/>
            <person name="Bailey K."/>
            <person name="Holub E."/>
            <person name="Studholme D.J."/>
            <person name="Maclean D."/>
            <person name="Jones J.D."/>
        </authorList>
    </citation>
    <scope>NUCLEOTIDE SEQUENCE</scope>
</reference>
<evidence type="ECO:0000256" key="1">
    <source>
        <dbReference type="SAM" id="MobiDB-lite"/>
    </source>
</evidence>
<dbReference type="EMBL" id="FR824049">
    <property type="protein sequence ID" value="CCA14545.1"/>
    <property type="molecule type" value="Genomic_DNA"/>
</dbReference>
<organism evidence="2">
    <name type="scientific">Albugo laibachii Nc14</name>
    <dbReference type="NCBI Taxonomy" id="890382"/>
    <lineage>
        <taxon>Eukaryota</taxon>
        <taxon>Sar</taxon>
        <taxon>Stramenopiles</taxon>
        <taxon>Oomycota</taxon>
        <taxon>Peronosporomycetes</taxon>
        <taxon>Albuginales</taxon>
        <taxon>Albuginaceae</taxon>
        <taxon>Albugo</taxon>
    </lineage>
</organism>
<name>F0W0H3_9STRA</name>
<dbReference type="HOGENOM" id="CLU_856383_0_0_1"/>
<protein>
    <submittedName>
        <fullName evidence="2">AlNc14C4G615 protein</fullName>
    </submittedName>
</protein>
<proteinExistence type="predicted"/>
<reference evidence="2" key="2">
    <citation type="submission" date="2011-02" db="EMBL/GenBank/DDBJ databases">
        <authorList>
            <person name="MacLean D."/>
        </authorList>
    </citation>
    <scope>NUCLEOTIDE SEQUENCE</scope>
</reference>
<gene>
    <name evidence="2" type="primary">AlNc14C4G615</name>
    <name evidence="2" type="ORF">ALNC14_006880</name>
</gene>
<feature type="region of interest" description="Disordered" evidence="1">
    <location>
        <begin position="138"/>
        <end position="226"/>
    </location>
</feature>
<sequence>MNLQDPSKISPSKSNNKALSLSKFHSRKELRKGSTNMNLIPSIRLFGAQIYVARVLLVRYQEQHAFECVTFLALKYDVLMISSTKHYVWMRIEPENIIGTDECKDLRILTTASHEVGAMRSIPAVNVADYFSPSKQEWSTNEMVTDDQDEGEGRRSSGMYSRNEVMPTENSGDNQGQDCTTDRTKIRSAKALSTKKRPAEVLSRKSTLALSDSDDDHDEDYHYDYDNDKDEKMPLCRRTSQRRKSVKQYRDISQEMHTDAIGSRHDEDDDYVRQHESTQQKMGVEGPTQGQTSFLTEPSVQCSVRFTPIRKGRRGNRRRKRKITD</sequence>
<evidence type="ECO:0000313" key="2">
    <source>
        <dbReference type="EMBL" id="CCA14545.1"/>
    </source>
</evidence>
<accession>F0W0H3</accession>